<feature type="region of interest" description="Disordered" evidence="3">
    <location>
        <begin position="64"/>
        <end position="177"/>
    </location>
</feature>
<evidence type="ECO:0000313" key="6">
    <source>
        <dbReference type="Proteomes" id="UP001652623"/>
    </source>
</evidence>
<dbReference type="RefSeq" id="XP_015875587.2">
    <property type="nucleotide sequence ID" value="XM_016020101.4"/>
</dbReference>
<dbReference type="RefSeq" id="XP_048324820.1">
    <property type="nucleotide sequence ID" value="XM_048468863.2"/>
</dbReference>
<dbReference type="PROSITE" id="PS50867">
    <property type="entry name" value="PRE_SET"/>
    <property type="match status" value="1"/>
</dbReference>
<feature type="compositionally biased region" description="Basic and acidic residues" evidence="3">
    <location>
        <begin position="64"/>
        <end position="89"/>
    </location>
</feature>
<dbReference type="InterPro" id="IPR046341">
    <property type="entry name" value="SET_dom_sf"/>
</dbReference>
<evidence type="ECO:0000259" key="5">
    <source>
        <dbReference type="PROSITE" id="PS50867"/>
    </source>
</evidence>
<feature type="domain" description="Pre-SET" evidence="5">
    <location>
        <begin position="453"/>
        <end position="552"/>
    </location>
</feature>
<sequence>MASSSRINQAFMATRALGIPDEEVKPLLKQLLKVYDKNWELIEEDNYRTLLDAYFELKENKGVEDKSRIKGDAEHKRSDKPSKRLHVAEQENQTSSIMDEPSRALDLEESEMPQTTSKLEIKDRSQPCLADSRTDSGSQLIRSKFTDKGKQPILSHVPSGCRKSNSKKPLSAQEQANKPSCICIERENMSSKVQRRELIKPKAEQPVAGLPLSGKPISMTNSGLPRSSEKSNGDRSVKPLISKYENMHKKDVCSAHNYNGNCKTNLNIASSPLGEVKILLNCDSALGQRNFQIPRFDEVLNFVEDKYIRSYKIVKPQFSVMKLLKDLCESFLKLATDSPDISFPISSSAGVLKNCCDGSITYLNGNDSDSSKYSSEHNLEFHSKSFNHNGKRPSQYLDDITKGSEKVKISLTNEFGNEHLPKFNYIPHNVIYQNANVNISLARIVDEDCCSSCSGDCLSSSIPCACARETGGEFAYTQQGLLREDFLRACLSMKKDPQEHHFVYCQDCPIERSNNESMPEQCKGHLVRKFIKECWRKCGCDMQCGNRVVQRGITCKLQVFLTCEGKGWGLRTLEVLPKGTFVCEYVGEVLTNLELYDRNLKSSGNERHTYPVTLDADWGSEGILRDEEALCLDATFHGNVARFINHRCSDGNLVEIPVEVETPDRHYYHLAFFTTRQVSAMEELTWDYGIDFDDRSHPVKAFRCRCKSSFCRDKKRKRK</sequence>
<dbReference type="RefSeq" id="XP_060668212.1">
    <property type="nucleotide sequence ID" value="XM_060812229.1"/>
</dbReference>
<protein>
    <submittedName>
        <fullName evidence="7 8">Probable inactive histone-lysine N-methyltransferase SUVR2 isoform X1</fullName>
    </submittedName>
    <submittedName>
        <fullName evidence="12">Probable inactive histone-lysine N-methyltransferase SUVR2 isoform X2</fullName>
    </submittedName>
</protein>
<dbReference type="PANTHER" id="PTHR46450:SF24">
    <property type="entry name" value="HISTONE-LYSINE N-METHYLTRANSFERASE SUVR4"/>
    <property type="match status" value="1"/>
</dbReference>
<dbReference type="GO" id="GO:0008270">
    <property type="term" value="F:zinc ion binding"/>
    <property type="evidence" value="ECO:0007669"/>
    <property type="project" value="InterPro"/>
</dbReference>
<dbReference type="Pfam" id="PF00856">
    <property type="entry name" value="SET"/>
    <property type="match status" value="1"/>
</dbReference>
<evidence type="ECO:0000313" key="13">
    <source>
        <dbReference type="RefSeq" id="XP_060668212.1"/>
    </source>
</evidence>
<evidence type="ECO:0000313" key="11">
    <source>
        <dbReference type="RefSeq" id="XP_024926222.2"/>
    </source>
</evidence>
<dbReference type="GO" id="GO:0005634">
    <property type="term" value="C:nucleus"/>
    <property type="evidence" value="ECO:0007669"/>
    <property type="project" value="UniProtKB-SubCell"/>
</dbReference>
<dbReference type="RefSeq" id="XP_015875585.2">
    <property type="nucleotide sequence ID" value="XM_016020099.4"/>
</dbReference>
<evidence type="ECO:0000259" key="4">
    <source>
        <dbReference type="PROSITE" id="PS50280"/>
    </source>
</evidence>
<accession>A0A6P3ZKH8</accession>
<dbReference type="AlphaFoldDB" id="A0A6P3ZKH8"/>
<feature type="domain" description="SET" evidence="4">
    <location>
        <begin position="555"/>
        <end position="689"/>
    </location>
</feature>
<dbReference type="InterPro" id="IPR001214">
    <property type="entry name" value="SET_dom"/>
</dbReference>
<dbReference type="SMR" id="A0A6P3ZKH8"/>
<organism evidence="6 10">
    <name type="scientific">Ziziphus jujuba</name>
    <name type="common">Chinese jujube</name>
    <name type="synonym">Ziziphus sativa</name>
    <dbReference type="NCBI Taxonomy" id="326968"/>
    <lineage>
        <taxon>Eukaryota</taxon>
        <taxon>Viridiplantae</taxon>
        <taxon>Streptophyta</taxon>
        <taxon>Embryophyta</taxon>
        <taxon>Tracheophyta</taxon>
        <taxon>Spermatophyta</taxon>
        <taxon>Magnoliopsida</taxon>
        <taxon>eudicotyledons</taxon>
        <taxon>Gunneridae</taxon>
        <taxon>Pentapetalae</taxon>
        <taxon>rosids</taxon>
        <taxon>fabids</taxon>
        <taxon>Rosales</taxon>
        <taxon>Rhamnaceae</taxon>
        <taxon>Paliureae</taxon>
        <taxon>Ziziphus</taxon>
    </lineage>
</organism>
<evidence type="ECO:0000313" key="9">
    <source>
        <dbReference type="RefSeq" id="XP_015875587.2"/>
    </source>
</evidence>
<dbReference type="InterPro" id="IPR025776">
    <property type="entry name" value="SUVR4/1/2"/>
</dbReference>
<proteinExistence type="predicted"/>
<dbReference type="SMART" id="SM00468">
    <property type="entry name" value="PreSET"/>
    <property type="match status" value="1"/>
</dbReference>
<dbReference type="KEGG" id="zju:107412336"/>
<dbReference type="PROSITE" id="PS51580">
    <property type="entry name" value="SAM_MT43_3"/>
    <property type="match status" value="1"/>
</dbReference>
<evidence type="ECO:0000313" key="10">
    <source>
        <dbReference type="RefSeq" id="XP_015875591.2"/>
    </source>
</evidence>
<name>A0A6P3ZKH8_ZIZJJ</name>
<dbReference type="Gene3D" id="2.170.270.10">
    <property type="entry name" value="SET domain"/>
    <property type="match status" value="1"/>
</dbReference>
<dbReference type="SUPFAM" id="SSF82199">
    <property type="entry name" value="SET domain"/>
    <property type="match status" value="1"/>
</dbReference>
<dbReference type="GO" id="GO:0042054">
    <property type="term" value="F:histone methyltransferase activity"/>
    <property type="evidence" value="ECO:0007669"/>
    <property type="project" value="InterPro"/>
</dbReference>
<keyword evidence="2" id="KW-0158">Chromosome</keyword>
<dbReference type="PANTHER" id="PTHR46450">
    <property type="entry name" value="INACTIVE HISTONE-LYSINE N-METHYLTRANSFERASE SUVR1-RELATED"/>
    <property type="match status" value="1"/>
</dbReference>
<evidence type="ECO:0000256" key="2">
    <source>
        <dbReference type="ARBA" id="ARBA00022454"/>
    </source>
</evidence>
<dbReference type="Proteomes" id="UP001652623">
    <property type="component" value="Chromosome 10"/>
</dbReference>
<dbReference type="CDD" id="cd10538">
    <property type="entry name" value="SET_SETDB-like"/>
    <property type="match status" value="1"/>
</dbReference>
<dbReference type="RefSeq" id="XP_024926222.2">
    <property type="nucleotide sequence ID" value="XM_025070454.3"/>
</dbReference>
<feature type="region of interest" description="Disordered" evidence="3">
    <location>
        <begin position="205"/>
        <end position="236"/>
    </location>
</feature>
<dbReference type="InterPro" id="IPR043017">
    <property type="entry name" value="WIYLD_dom_sf"/>
</dbReference>
<dbReference type="Pfam" id="PF10440">
    <property type="entry name" value="WIYLD"/>
    <property type="match status" value="1"/>
</dbReference>
<dbReference type="Gene3D" id="1.10.8.850">
    <property type="entry name" value="Histone-lysine N methyltransferase , C-terminal domain-like"/>
    <property type="match status" value="1"/>
</dbReference>
<dbReference type="GeneID" id="107412336"/>
<evidence type="ECO:0000313" key="8">
    <source>
        <dbReference type="RefSeq" id="XP_015875586.2"/>
    </source>
</evidence>
<comment type="subcellular location">
    <subcellularLocation>
        <location evidence="1">Chromosome</location>
    </subcellularLocation>
</comment>
<dbReference type="SMART" id="SM00317">
    <property type="entry name" value="SET"/>
    <property type="match status" value="1"/>
</dbReference>
<evidence type="ECO:0000313" key="7">
    <source>
        <dbReference type="RefSeq" id="XP_015875585.2"/>
    </source>
</evidence>
<reference evidence="7 8" key="1">
    <citation type="submission" date="2025-05" db="UniProtKB">
        <authorList>
            <consortium name="RefSeq"/>
        </authorList>
    </citation>
    <scope>IDENTIFICATION</scope>
    <source>
        <tissue evidence="7 8">Seedling</tissue>
    </source>
</reference>
<gene>
    <name evidence="7 8 9 10 11 12 13" type="primary">LOC107412336</name>
</gene>
<evidence type="ECO:0000256" key="3">
    <source>
        <dbReference type="SAM" id="MobiDB-lite"/>
    </source>
</evidence>
<evidence type="ECO:0000313" key="12">
    <source>
        <dbReference type="RefSeq" id="XP_048324820.1"/>
    </source>
</evidence>
<dbReference type="InterPro" id="IPR007728">
    <property type="entry name" value="Pre-SET_dom"/>
</dbReference>
<feature type="compositionally biased region" description="Basic and acidic residues" evidence="3">
    <location>
        <begin position="227"/>
        <end position="236"/>
    </location>
</feature>
<dbReference type="RefSeq" id="XP_015875591.2">
    <property type="nucleotide sequence ID" value="XM_016020105.4"/>
</dbReference>
<dbReference type="InterPro" id="IPR018848">
    <property type="entry name" value="WIYLD_domain"/>
</dbReference>
<evidence type="ECO:0000256" key="1">
    <source>
        <dbReference type="ARBA" id="ARBA00004286"/>
    </source>
</evidence>
<keyword evidence="6" id="KW-1185">Reference proteome</keyword>
<dbReference type="GO" id="GO:0005694">
    <property type="term" value="C:chromosome"/>
    <property type="evidence" value="ECO:0007669"/>
    <property type="project" value="UniProtKB-SubCell"/>
</dbReference>
<dbReference type="PROSITE" id="PS50280">
    <property type="entry name" value="SET"/>
    <property type="match status" value="1"/>
</dbReference>
<dbReference type="RefSeq" id="XP_015875586.2">
    <property type="nucleotide sequence ID" value="XM_016020100.4"/>
</dbReference>